<dbReference type="SUPFAM" id="SSF50249">
    <property type="entry name" value="Nucleic acid-binding proteins"/>
    <property type="match status" value="1"/>
</dbReference>
<dbReference type="InterPro" id="IPR002093">
    <property type="entry name" value="BRCA2_repeat"/>
</dbReference>
<dbReference type="PANTHER" id="PTHR11289">
    <property type="entry name" value="BREAST CANCER TYPE 2 SUSCEPTIBILITY PROTEIN BRCA2"/>
    <property type="match status" value="1"/>
</dbReference>
<reference evidence="9 10" key="1">
    <citation type="journal article" date="2023" name="IScience">
        <title>Expanded male sex-determining region conserved during the evolution of homothallism in the green alga Volvox.</title>
        <authorList>
            <person name="Yamamoto K."/>
            <person name="Matsuzaki R."/>
            <person name="Mahakham W."/>
            <person name="Heman W."/>
            <person name="Sekimoto H."/>
            <person name="Kawachi M."/>
            <person name="Minakuchi Y."/>
            <person name="Toyoda A."/>
            <person name="Nozaki H."/>
        </authorList>
    </citation>
    <scope>NUCLEOTIDE SEQUENCE [LARGE SCALE GENOMIC DNA]</scope>
    <source>
        <strain evidence="9 10">NIES-4468</strain>
    </source>
</reference>
<feature type="compositionally biased region" description="Low complexity" evidence="6">
    <location>
        <begin position="810"/>
        <end position="830"/>
    </location>
</feature>
<dbReference type="Gene3D" id="2.40.50.140">
    <property type="entry name" value="Nucleic acid-binding proteins"/>
    <property type="match status" value="1"/>
</dbReference>
<evidence type="ECO:0000256" key="6">
    <source>
        <dbReference type="SAM" id="MobiDB-lite"/>
    </source>
</evidence>
<feature type="compositionally biased region" description="Low complexity" evidence="6">
    <location>
        <begin position="546"/>
        <end position="567"/>
    </location>
</feature>
<feature type="region of interest" description="Disordered" evidence="6">
    <location>
        <begin position="76"/>
        <end position="108"/>
    </location>
</feature>
<feature type="compositionally biased region" description="Low complexity" evidence="6">
    <location>
        <begin position="745"/>
        <end position="777"/>
    </location>
</feature>
<keyword evidence="5" id="KW-0234">DNA repair</keyword>
<dbReference type="Pfam" id="PF00634">
    <property type="entry name" value="BRCA2"/>
    <property type="match status" value="1"/>
</dbReference>
<dbReference type="PANTHER" id="PTHR11289:SF0">
    <property type="entry name" value="BREAST CANCER TYPE 2 SUSCEPTIBILITY PROTEIN"/>
    <property type="match status" value="1"/>
</dbReference>
<evidence type="ECO:0000313" key="9">
    <source>
        <dbReference type="EMBL" id="GLI61215.1"/>
    </source>
</evidence>
<feature type="compositionally biased region" description="Low complexity" evidence="6">
    <location>
        <begin position="92"/>
        <end position="108"/>
    </location>
</feature>
<dbReference type="InterPro" id="IPR015525">
    <property type="entry name" value="BRCA2"/>
</dbReference>
<dbReference type="InterPro" id="IPR012340">
    <property type="entry name" value="NA-bd_OB-fold"/>
</dbReference>
<dbReference type="Pfam" id="PF09169">
    <property type="entry name" value="BRCA-2_helical"/>
    <property type="match status" value="1"/>
</dbReference>
<keyword evidence="4" id="KW-0233">DNA recombination</keyword>
<protein>
    <recommendedName>
        <fullName evidence="11">BRCA2 OB1 domain-containing protein</fullName>
    </recommendedName>
</protein>
<keyword evidence="3" id="KW-0238">DNA-binding</keyword>
<feature type="region of interest" description="Disordered" evidence="6">
    <location>
        <begin position="211"/>
        <end position="230"/>
    </location>
</feature>
<sequence length="1314" mass="130992">CSGAAPSGSVTVVLPEKVSLTGFAAPPVGQDGNPPAATVEISEGGFSTAGGKPIMVSEEARQRAAGWLANVLINNEDGGSEDRGGDVGDGMLGDVRSSGPGDPGGAPSAMTTCVVSGKAAGGAVGEAARMGPPGMGASEAFGPAVAIPRGSAVGFSTAGGKPVIVSEAARKRAEGWLAKIMNDDDEGASGGGAPALAAAVRAAANVPETLAQPGPALRRPHSDGVPYRPPARRRVASLGPDTVAAHLDTSTTTDAAAAAAAGTCLPPTSPLPDAQAPQLRAMPQRGSEAGLGCLNVAFAAPSELGCRLLPAASIVALPPAAIALPRSGTTFPSGRPVVLGKGASMYAAAGAERKSGSESGAPAEAAAAEAKVPAGRIQLVTAMSTDTATNMGALAADVAAEAPAGATAGGRTAGGEENFILAGRGQQPSAAGAVPAFAAAADVCSGDADPSAGDRAAVADGAGVGTLAAYGATAGPQASAEKQPTGFVTGDGNAVLVDPARLAAAAALLQVVGSDAAAVSPSGTRKTREQAFGGEAEPQGAGPHGQPQAHLLAQQQQQQLVEQQQQQPSATTSPVALQVTVRAVANTSLSPDLMAAAGGQMSAVGEEHRGPVEAKTPSPPAAAAAAATATVAKAVEDAAANTRERTRTAAQMRSAVGMSDTVVAGGDNLDVQAGVVHPPPAPRQPVPAFPFCATAATTPISTKSTMKSTDGSELNHVAVADIPFGTAAASGAEQHTPLRTLSPQPTEAAAAVVAATASAASTPRATTPRMRPVTTTPGSVPRAGPPPSTGGLKRPRTLANSGSGSGLTHGSGRPPRHGGAATAPPAAGLGSKRKFVSPLPAGYKGKPGSADCSTPLRGDTPAAASRAAWDGSDSAKRRSGQGSPKRPRLSSLFELEAGTGGRISKLPLQKYFTLPLASVAGASPPTSPGPHRAAVVGGEVPIAAGEVGGNIAGAGDAPPIGDGGAAVGAMADADALAVAVAAAAPSHFTPVAPGVLDGITSATAAEFRFWAALEAPSPQPLSQPEDPKDVRSMDTGPVGAAQTAEGGGTCAAALVWGWWGAAEARAALQRLVALPLSARERATDPWVTNHYRWIVWKLAAYERRFPGHCRGRSLTPAAVLDQIRRRVQVELVGGGRPILAAIFAHDRPAGLPMVLAISGLPELSSRSHFTEGMRVELTDGWYSISAGLDSHLAHLVLSRRLVLGSKLRVCGAELQSERPGEPLDSATRSSSVLRLQYNGCSPAAWDARLGAQVQPAAMALRPLGQVVPGGGTVPATLLLVVSKYGILTYENTPQGIFNRTPRTQEERLRSSTVQ</sequence>
<evidence type="ECO:0000256" key="1">
    <source>
        <dbReference type="ARBA" id="ARBA00022737"/>
    </source>
</evidence>
<keyword evidence="1" id="KW-0677">Repeat</keyword>
<dbReference type="SUPFAM" id="SSF81872">
    <property type="entry name" value="BRCA2 helical domain"/>
    <property type="match status" value="1"/>
</dbReference>
<evidence type="ECO:0008006" key="11">
    <source>
        <dbReference type="Google" id="ProtNLM"/>
    </source>
</evidence>
<evidence type="ECO:0000256" key="2">
    <source>
        <dbReference type="ARBA" id="ARBA00022763"/>
    </source>
</evidence>
<dbReference type="InterPro" id="IPR036315">
    <property type="entry name" value="BRCA2_hlx_sf"/>
</dbReference>
<dbReference type="InterPro" id="IPR015252">
    <property type="entry name" value="BRCA2_hlx"/>
</dbReference>
<evidence type="ECO:0000256" key="5">
    <source>
        <dbReference type="ARBA" id="ARBA00023204"/>
    </source>
</evidence>
<dbReference type="EMBL" id="BSDZ01000009">
    <property type="protein sequence ID" value="GLI61215.1"/>
    <property type="molecule type" value="Genomic_DNA"/>
</dbReference>
<name>A0ABQ5RUC6_9CHLO</name>
<dbReference type="InterPro" id="IPR015187">
    <property type="entry name" value="BRCA2_OB_1"/>
</dbReference>
<dbReference type="PROSITE" id="PS50138">
    <property type="entry name" value="BRCA2_REPEAT"/>
    <property type="match status" value="1"/>
</dbReference>
<evidence type="ECO:0000313" key="10">
    <source>
        <dbReference type="Proteomes" id="UP001165090"/>
    </source>
</evidence>
<feature type="domain" description="BRCA2 OB1" evidence="7">
    <location>
        <begin position="1137"/>
        <end position="1252"/>
    </location>
</feature>
<proteinExistence type="predicted"/>
<evidence type="ECO:0000256" key="4">
    <source>
        <dbReference type="ARBA" id="ARBA00023172"/>
    </source>
</evidence>
<feature type="region of interest" description="Disordered" evidence="6">
    <location>
        <begin position="730"/>
        <end position="891"/>
    </location>
</feature>
<gene>
    <name evidence="9" type="ORF">VaNZ11_003482</name>
</gene>
<evidence type="ECO:0000256" key="3">
    <source>
        <dbReference type="ARBA" id="ARBA00023125"/>
    </source>
</evidence>
<feature type="non-terminal residue" evidence="9">
    <location>
        <position position="1"/>
    </location>
</feature>
<comment type="caution">
    <text evidence="9">The sequence shown here is derived from an EMBL/GenBank/DDBJ whole genome shotgun (WGS) entry which is preliminary data.</text>
</comment>
<feature type="domain" description="Breast cancer type 2 susceptibility protein helical" evidence="8">
    <location>
        <begin position="1084"/>
        <end position="1131"/>
    </location>
</feature>
<keyword evidence="10" id="KW-1185">Reference proteome</keyword>
<keyword evidence="2" id="KW-0227">DNA damage</keyword>
<evidence type="ECO:0000259" key="7">
    <source>
        <dbReference type="Pfam" id="PF09103"/>
    </source>
</evidence>
<feature type="region of interest" description="Disordered" evidence="6">
    <location>
        <begin position="516"/>
        <end position="573"/>
    </location>
</feature>
<feature type="region of interest" description="Disordered" evidence="6">
    <location>
        <begin position="1016"/>
        <end position="1035"/>
    </location>
</feature>
<accession>A0ABQ5RUC6</accession>
<feature type="non-terminal residue" evidence="9">
    <location>
        <position position="1314"/>
    </location>
</feature>
<organism evidence="9 10">
    <name type="scientific">Volvox africanus</name>
    <dbReference type="NCBI Taxonomy" id="51714"/>
    <lineage>
        <taxon>Eukaryota</taxon>
        <taxon>Viridiplantae</taxon>
        <taxon>Chlorophyta</taxon>
        <taxon>core chlorophytes</taxon>
        <taxon>Chlorophyceae</taxon>
        <taxon>CS clade</taxon>
        <taxon>Chlamydomonadales</taxon>
        <taxon>Volvocaceae</taxon>
        <taxon>Volvox</taxon>
    </lineage>
</organism>
<evidence type="ECO:0000259" key="8">
    <source>
        <dbReference type="Pfam" id="PF09169"/>
    </source>
</evidence>
<dbReference type="Proteomes" id="UP001165090">
    <property type="component" value="Unassembled WGS sequence"/>
</dbReference>
<dbReference type="Pfam" id="PF09103">
    <property type="entry name" value="BRCA-2_OB1"/>
    <property type="match status" value="1"/>
</dbReference>